<gene>
    <name evidence="3" type="ORF">F4X82_00710</name>
</gene>
<feature type="transmembrane region" description="Helical" evidence="2">
    <location>
        <begin position="393"/>
        <end position="417"/>
    </location>
</feature>
<evidence type="ECO:0000313" key="3">
    <source>
        <dbReference type="EMBL" id="MYE38026.1"/>
    </source>
</evidence>
<evidence type="ECO:0000313" key="4">
    <source>
        <dbReference type="Proteomes" id="UP000449092"/>
    </source>
</evidence>
<dbReference type="Proteomes" id="UP000449092">
    <property type="component" value="Unassembled WGS sequence"/>
</dbReference>
<evidence type="ECO:0000256" key="1">
    <source>
        <dbReference type="SAM" id="MobiDB-lite"/>
    </source>
</evidence>
<feature type="region of interest" description="Disordered" evidence="1">
    <location>
        <begin position="71"/>
        <end position="128"/>
    </location>
</feature>
<name>A0A845DIK4_9BACT</name>
<keyword evidence="2" id="KW-0812">Transmembrane</keyword>
<accession>A0A845DIK4</accession>
<evidence type="ECO:0000256" key="2">
    <source>
        <dbReference type="SAM" id="Phobius"/>
    </source>
</evidence>
<feature type="region of interest" description="Disordered" evidence="1">
    <location>
        <begin position="1"/>
        <end position="20"/>
    </location>
</feature>
<organism evidence="3 4">
    <name type="scientific">Candidatus Spechtbacteria bacterium SB0662_bin_43</name>
    <dbReference type="NCBI Taxonomy" id="2604897"/>
    <lineage>
        <taxon>Bacteria</taxon>
        <taxon>Candidatus Spechtiibacteriota</taxon>
    </lineage>
</organism>
<feature type="compositionally biased region" description="Polar residues" evidence="1">
    <location>
        <begin position="286"/>
        <end position="295"/>
    </location>
</feature>
<comment type="caution">
    <text evidence="3">The sequence shown here is derived from an EMBL/GenBank/DDBJ whole genome shotgun (WGS) entry which is preliminary data.</text>
</comment>
<feature type="compositionally biased region" description="Basic and acidic residues" evidence="1">
    <location>
        <begin position="113"/>
        <end position="125"/>
    </location>
</feature>
<feature type="compositionally biased region" description="Basic residues" evidence="1">
    <location>
        <begin position="1"/>
        <end position="15"/>
    </location>
</feature>
<dbReference type="AlphaFoldDB" id="A0A845DIK4"/>
<proteinExistence type="predicted"/>
<keyword evidence="2" id="KW-1133">Transmembrane helix</keyword>
<dbReference type="Pfam" id="PF13196">
    <property type="entry name" value="DUF4012"/>
    <property type="match status" value="1"/>
</dbReference>
<reference evidence="3 4" key="1">
    <citation type="submission" date="2019-09" db="EMBL/GenBank/DDBJ databases">
        <title>Characterisation of the sponge microbiome using genome-centric metagenomics.</title>
        <authorList>
            <person name="Engelberts J.P."/>
            <person name="Robbins S.J."/>
            <person name="De Goeij J.M."/>
            <person name="Aranda M."/>
            <person name="Bell S.C."/>
            <person name="Webster N.S."/>
        </authorList>
    </citation>
    <scope>NUCLEOTIDE SEQUENCE [LARGE SCALE GENOMIC DNA]</scope>
    <source>
        <strain evidence="3">SB0662_bin_43</strain>
    </source>
</reference>
<dbReference type="EMBL" id="VXOY01000007">
    <property type="protein sequence ID" value="MYE38026.1"/>
    <property type="molecule type" value="Genomic_DNA"/>
</dbReference>
<dbReference type="InterPro" id="IPR025101">
    <property type="entry name" value="DUF4012"/>
</dbReference>
<feature type="compositionally biased region" description="Polar residues" evidence="1">
    <location>
        <begin position="186"/>
        <end position="208"/>
    </location>
</feature>
<keyword evidence="2" id="KW-0472">Membrane</keyword>
<feature type="compositionally biased region" description="Basic and acidic residues" evidence="1">
    <location>
        <begin position="166"/>
        <end position="185"/>
    </location>
</feature>
<feature type="region of interest" description="Disordered" evidence="1">
    <location>
        <begin position="157"/>
        <end position="220"/>
    </location>
</feature>
<feature type="region of interest" description="Disordered" evidence="1">
    <location>
        <begin position="280"/>
        <end position="299"/>
    </location>
</feature>
<sequence>MNRSHGSNKTHHKTPRKQEKFWREHIHNDTIDLRGMKRSKVVHHLDLRGVKTKRSLDLATKREHFQKHFVESHAPSHEQTPLLPESHKQAPPLLESRTQKKGREAKPLAANHIQEKEREKRKQQEEAPPLLEDFTKIHLEESHPPFLPQATLAQAPIDSLGQGSDGTHERMVQGREQGSDTHKPQENTLKTNDSGAAFGGQSSAYESQDNSHKPHSFLNVSSNADHQHSVLRRIASLSDDDVNVLGVEGTEQLDEYRDALHYQGYNNDTLSHARLASYAPDESLPPASNNPQGEENSMEETLLERGNLLQELNSTEEENGSATLPILTSIRSPISSSGTDFFEESQHKRFNYLNESLQRIEDKVSHLSFSPFHRKDLARVVHRNSRWRSLKRTLAITIALVLIAGLAVLGVLGVQLYKQKGVIIEKAQAGYDNIEYGRDALFAFDGARARDYFAAALSSFQEAEEKIGGVSQIVLSVSSYTPFNQEVVSAQRLLRAGVLYSRSGGEISNAVSLVHTLQNGTTDNSSQDILGIIESVENARTHFLAANQELMRVQAGDLPEEFQDQFSAVRTQALEIEMLLEEFYTAIPVVLDLLGYNQERTYLFLFQNSSELRATGGFIGTYGVLPVYNGEFEDIRVNGIYDPDGQITEKIVPPRPLQYVTPSWGTRDANWFFDFPTTAQNAIDLFEKSGEAHRVDGVIAVTPELVLRLLELTGPIHMEEYDVVIDRDSFLEVVQEEVEEKYDKELNRPKQILTDLTPLLLERALQGERYGELIVLLLSSLREKDIMLYSTNTQAQHLFEKYAVAGKITLPEHSETVFEDSLSVVFSNIGGGKTDLFTDDELNSVTTIEEDGSVVRTVWITRKHNGGETGYPWYDTNNYGYVRVFVPFGSKIVAADGFADEPSYQEVQYDQEGYQHDDDVVTIERTLRKHEESNTDIFEESGFTVFGNWLLIEPGSENVAYVSYRLPEKLEYTHTTYRLTLHKQPGTSVDYSGLFESKRRTRSLYACTINEQNMPIPRFRFTQEQDSVIACSILQQ</sequence>
<feature type="compositionally biased region" description="Basic and acidic residues" evidence="1">
    <location>
        <begin position="97"/>
        <end position="106"/>
    </location>
</feature>
<protein>
    <submittedName>
        <fullName evidence="3">DUF4012 domain-containing protein</fullName>
    </submittedName>
</protein>